<organism evidence="3 4">
    <name type="scientific">Penicillium frequentans</name>
    <dbReference type="NCBI Taxonomy" id="3151616"/>
    <lineage>
        <taxon>Eukaryota</taxon>
        <taxon>Fungi</taxon>
        <taxon>Dikarya</taxon>
        <taxon>Ascomycota</taxon>
        <taxon>Pezizomycotina</taxon>
        <taxon>Eurotiomycetes</taxon>
        <taxon>Eurotiomycetidae</taxon>
        <taxon>Eurotiales</taxon>
        <taxon>Aspergillaceae</taxon>
        <taxon>Penicillium</taxon>
    </lineage>
</organism>
<evidence type="ECO:0000256" key="1">
    <source>
        <dbReference type="SAM" id="Phobius"/>
    </source>
</evidence>
<evidence type="ECO:0000313" key="3">
    <source>
        <dbReference type="EMBL" id="KAJ5556662.1"/>
    </source>
</evidence>
<proteinExistence type="predicted"/>
<evidence type="ECO:0000259" key="2">
    <source>
        <dbReference type="Pfam" id="PF24802"/>
    </source>
</evidence>
<feature type="transmembrane region" description="Helical" evidence="1">
    <location>
        <begin position="120"/>
        <end position="142"/>
    </location>
</feature>
<feature type="transmembrane region" description="Helical" evidence="1">
    <location>
        <begin position="86"/>
        <end position="108"/>
    </location>
</feature>
<keyword evidence="1" id="KW-1133">Transmembrane helix</keyword>
<dbReference type="AlphaFoldDB" id="A0AAD6D8H6"/>
<feature type="domain" description="DUF7703" evidence="2">
    <location>
        <begin position="15"/>
        <end position="177"/>
    </location>
</feature>
<keyword evidence="1" id="KW-0472">Membrane</keyword>
<sequence>MDTFMTNLSPEVGIILQENISNIIVISMLATAMYNVMETVIITFDIVKNYRALYFWSMQASCCGILMHAVSAIICCTFQQSTLPTSILFIVGWYAMVTGQAVVCYSRLRLVVLDTSKVRWVLWMIVVNACILHVPMTVLFFGRISSDPHFPRPASIFNRIQLVGFCVQESVIYSIKLRLEFVLLYHLRTPMHADALGLAPGRRQGQSSSSDVNILNTITAPTTVALEVIRPSRGEAEGGQDPCHSQSSSTAEYHEALCDISHHPAEI</sequence>
<reference evidence="3 4" key="1">
    <citation type="journal article" date="2023" name="IMA Fungus">
        <title>Comparative genomic study of the Penicillium genus elucidates a diverse pangenome and 15 lateral gene transfer events.</title>
        <authorList>
            <person name="Petersen C."/>
            <person name="Sorensen T."/>
            <person name="Nielsen M.R."/>
            <person name="Sondergaard T.E."/>
            <person name="Sorensen J.L."/>
            <person name="Fitzpatrick D.A."/>
            <person name="Frisvad J.C."/>
            <person name="Nielsen K.L."/>
        </authorList>
    </citation>
    <scope>NUCLEOTIDE SEQUENCE [LARGE SCALE GENOMIC DNA]</scope>
    <source>
        <strain evidence="3 4">IBT 35679</strain>
    </source>
</reference>
<protein>
    <recommendedName>
        <fullName evidence="2">DUF7703 domain-containing protein</fullName>
    </recommendedName>
</protein>
<keyword evidence="1" id="KW-0812">Transmembrane</keyword>
<evidence type="ECO:0000313" key="4">
    <source>
        <dbReference type="Proteomes" id="UP001220324"/>
    </source>
</evidence>
<dbReference type="PANTHER" id="PTHR37013">
    <property type="entry name" value="INTEGRAL MEMBRANE PROTEIN (AFU_ORTHOLOGUE AFUA_1G05950)-RELATED"/>
    <property type="match status" value="1"/>
</dbReference>
<gene>
    <name evidence="3" type="ORF">N7494_000577</name>
</gene>
<dbReference type="Pfam" id="PF24802">
    <property type="entry name" value="DUF7703"/>
    <property type="match status" value="1"/>
</dbReference>
<accession>A0AAD6D8H6</accession>
<dbReference type="InterPro" id="IPR056120">
    <property type="entry name" value="DUF7703"/>
</dbReference>
<name>A0AAD6D8H6_9EURO</name>
<dbReference type="Proteomes" id="UP001220324">
    <property type="component" value="Unassembled WGS sequence"/>
</dbReference>
<dbReference type="PANTHER" id="PTHR37013:SF3">
    <property type="entry name" value="INTEGRAL MEMBRANE PROTEIN (AFU_ORTHOLOGUE AFUA_1G05950)"/>
    <property type="match status" value="1"/>
</dbReference>
<keyword evidence="4" id="KW-1185">Reference proteome</keyword>
<dbReference type="EMBL" id="JAQIZZ010000001">
    <property type="protein sequence ID" value="KAJ5556662.1"/>
    <property type="molecule type" value="Genomic_DNA"/>
</dbReference>
<feature type="transmembrane region" description="Helical" evidence="1">
    <location>
        <begin position="20"/>
        <end position="41"/>
    </location>
</feature>
<feature type="transmembrane region" description="Helical" evidence="1">
    <location>
        <begin position="53"/>
        <end position="74"/>
    </location>
</feature>
<comment type="caution">
    <text evidence="3">The sequence shown here is derived from an EMBL/GenBank/DDBJ whole genome shotgun (WGS) entry which is preliminary data.</text>
</comment>